<comment type="similarity">
    <text evidence="1">Belongs to the gamma-glutamyltransferase family.</text>
</comment>
<reference evidence="5" key="2">
    <citation type="submission" date="2025-08" db="UniProtKB">
        <authorList>
            <consortium name="Ensembl"/>
        </authorList>
    </citation>
    <scope>IDENTIFICATION</scope>
</reference>
<dbReference type="Gene3D" id="1.10.246.130">
    <property type="match status" value="1"/>
</dbReference>
<accession>A0A452FS69</accession>
<keyword evidence="3" id="KW-0472">Membrane</keyword>
<reference evidence="5 6" key="1">
    <citation type="submission" date="2016-04" db="EMBL/GenBank/DDBJ databases">
        <title>Polished mammalian reference genomes with single-molecule sequencing and chromosome conformation capture applied to the Capra hircus genome.</title>
        <authorList>
            <person name="Bickhart D.M."/>
            <person name="Koren S."/>
            <person name="Rosen B."/>
            <person name="Hastie A."/>
            <person name="Liachko I."/>
            <person name="Sullivan S.T."/>
            <person name="Burton J."/>
            <person name="Sayre B.L."/>
            <person name="Huson H.J."/>
            <person name="Lee J."/>
            <person name="Lam E."/>
            <person name="Kelley C.M."/>
            <person name="Hutchison J.L."/>
            <person name="Zhou Y."/>
            <person name="Sun J."/>
            <person name="Crisa A."/>
            <person name="Schwartz J.C."/>
            <person name="Hammond J.A."/>
            <person name="Schroeder S.G."/>
            <person name="Liu G.E."/>
            <person name="Dunham M."/>
            <person name="Shendure J."/>
            <person name="Sonstegard T.S."/>
            <person name="Phillippy A.M."/>
            <person name="Van Tassell C.P."/>
            <person name="Smith T.P."/>
        </authorList>
    </citation>
    <scope>NUCLEOTIDE SEQUENCE [LARGE SCALE GENOMIC DNA]</scope>
</reference>
<reference evidence="5" key="3">
    <citation type="submission" date="2025-09" db="UniProtKB">
        <authorList>
            <consortium name="Ensembl"/>
        </authorList>
    </citation>
    <scope>IDENTIFICATION</scope>
</reference>
<evidence type="ECO:0000256" key="3">
    <source>
        <dbReference type="RuleBase" id="RU368068"/>
    </source>
</evidence>
<name>A0A452FS69_CAPHI</name>
<organism evidence="5 6">
    <name type="scientific">Capra hircus</name>
    <name type="common">Goat</name>
    <dbReference type="NCBI Taxonomy" id="9925"/>
    <lineage>
        <taxon>Eukaryota</taxon>
        <taxon>Metazoa</taxon>
        <taxon>Chordata</taxon>
        <taxon>Craniata</taxon>
        <taxon>Vertebrata</taxon>
        <taxon>Euteleostomi</taxon>
        <taxon>Mammalia</taxon>
        <taxon>Eutheria</taxon>
        <taxon>Laurasiatheria</taxon>
        <taxon>Artiodactyla</taxon>
        <taxon>Ruminantia</taxon>
        <taxon>Pecora</taxon>
        <taxon>Bovidae</taxon>
        <taxon>Caprinae</taxon>
        <taxon>Capra</taxon>
    </lineage>
</organism>
<protein>
    <recommendedName>
        <fullName evidence="3">Glutathione hydrolase</fullName>
        <ecNumber evidence="3">2.3.2.2</ecNumber>
        <ecNumber evidence="3">3.4.19.13</ecNumber>
    </recommendedName>
    <alternativeName>
        <fullName evidence="3">Gamma-glutamyltransferase</fullName>
    </alternativeName>
    <alternativeName>
        <fullName evidence="3">Gamma-glutamyltranspeptidase</fullName>
    </alternativeName>
</protein>
<dbReference type="GO" id="GO:0103068">
    <property type="term" value="F:leukotriene C4 gamma-glutamyl transferase activity"/>
    <property type="evidence" value="ECO:0007669"/>
    <property type="project" value="UniProtKB-EC"/>
</dbReference>
<dbReference type="SUPFAM" id="SSF56235">
    <property type="entry name" value="N-terminal nucleophile aminohydrolases (Ntn hydrolases)"/>
    <property type="match status" value="1"/>
</dbReference>
<proteinExistence type="inferred from homology"/>
<dbReference type="InterPro" id="IPR000101">
    <property type="entry name" value="GGT_peptidase"/>
</dbReference>
<dbReference type="PANTHER" id="PTHR11686">
    <property type="entry name" value="GAMMA GLUTAMYL TRANSPEPTIDASE"/>
    <property type="match status" value="1"/>
</dbReference>
<dbReference type="InterPro" id="IPR043138">
    <property type="entry name" value="GGT_lsub"/>
</dbReference>
<dbReference type="AlphaFoldDB" id="A0A452FS69"/>
<evidence type="ECO:0000256" key="1">
    <source>
        <dbReference type="ARBA" id="ARBA00009381"/>
    </source>
</evidence>
<feature type="transmembrane region" description="Helical" evidence="3">
    <location>
        <begin position="107"/>
        <end position="131"/>
    </location>
</feature>
<evidence type="ECO:0000313" key="5">
    <source>
        <dbReference type="Ensembl" id="ENSCHIP00000027120.1"/>
    </source>
</evidence>
<evidence type="ECO:0000313" key="6">
    <source>
        <dbReference type="Proteomes" id="UP000291000"/>
    </source>
</evidence>
<feature type="binding site" evidence="2">
    <location>
        <begin position="495"/>
        <end position="497"/>
    </location>
    <ligand>
        <name>L-glutamate</name>
        <dbReference type="ChEBI" id="CHEBI:29985"/>
    </ligand>
</feature>
<comment type="catalytic activity">
    <reaction evidence="3">
        <text>glutathione + H2O = L-cysteinylglycine + L-glutamate</text>
        <dbReference type="Rhea" id="RHEA:28807"/>
        <dbReference type="ChEBI" id="CHEBI:15377"/>
        <dbReference type="ChEBI" id="CHEBI:29985"/>
        <dbReference type="ChEBI" id="CHEBI:57925"/>
        <dbReference type="ChEBI" id="CHEBI:61694"/>
        <dbReference type="EC" id="3.4.19.13"/>
    </reaction>
</comment>
<dbReference type="GO" id="GO:0006751">
    <property type="term" value="P:glutathione catabolic process"/>
    <property type="evidence" value="ECO:0007669"/>
    <property type="project" value="UniProtKB-UniRule"/>
</dbReference>
<dbReference type="EMBL" id="LWLT01000014">
    <property type="status" value="NOT_ANNOTATED_CDS"/>
    <property type="molecule type" value="Genomic_DNA"/>
</dbReference>
<dbReference type="Proteomes" id="UP000291000">
    <property type="component" value="Chromosome 13"/>
</dbReference>
<feature type="binding site" evidence="2">
    <location>
        <position position="206"/>
    </location>
    <ligand>
        <name>L-glutamate</name>
        <dbReference type="ChEBI" id="CHEBI:29985"/>
    </ligand>
</feature>
<dbReference type="STRING" id="9925.ENSCHIP00000027120"/>
<comment type="pathway">
    <text evidence="3">Sulfur metabolism; glutathione metabolism.</text>
</comment>
<dbReference type="EC" id="3.4.19.13" evidence="3"/>
<comment type="catalytic activity">
    <reaction evidence="3">
        <text>an S-substituted glutathione + H2O = an S-substituted L-cysteinylglycine + L-glutamate</text>
        <dbReference type="Rhea" id="RHEA:59468"/>
        <dbReference type="ChEBI" id="CHEBI:15377"/>
        <dbReference type="ChEBI" id="CHEBI:29985"/>
        <dbReference type="ChEBI" id="CHEBI:90779"/>
        <dbReference type="ChEBI" id="CHEBI:143103"/>
        <dbReference type="EC" id="3.4.19.13"/>
    </reaction>
</comment>
<dbReference type="PANTHER" id="PTHR11686:SF54">
    <property type="entry name" value="GLUTATHIONE HYDROLASE 7"/>
    <property type="match status" value="1"/>
</dbReference>
<dbReference type="PRINTS" id="PR01210">
    <property type="entry name" value="GGTRANSPTASE"/>
</dbReference>
<dbReference type="EC" id="2.3.2.2" evidence="3"/>
<keyword evidence="3" id="KW-0812">Transmembrane</keyword>
<sequence length="666" mass="71003">MAAENEASQESALGAYSPVDYMSITSFPRLPEDEPAPAVPLRGRKDEDAFLGDPDTDPDSFLKSARLQRLPSSSSEMGSQDGSPLRETRKDPFSAAASECSCRQDGLTVIVTACLTFATGVTVALIMQIYFGDPQIFHQGAVVTDAARCTSLGIEVLSKQGSSVDAAVAAALCLGIVAPHSSGLGGGGVMLVHDIRRNKSHLIDFRESAPGALREEALQRSWETKPGLLVGVPGMVKGLHEAHQLYGRLPWSQVLAFAAAVAQDGFNVTHDLAQALAEQPPPNASDRFRETFLPMGHPPLPGSLLRRPDLAAVLEVLGTYGPAAFYAGGNLTLEMVAEAQHAGGVITEEDFSNYSALLEKPVCGVYRGHLVLSPRPPHTGPALISALNILEGFNLTSLVSREQALHWVAEVRLTPSLHLGLETQELGDGVAPSVCSSPTSYLFSKVEAAYFRGQINDSQTAPVPLLPIYELNGAPTAAQVLIMGPDDFIVAMVSSLNRPFGSGLITPSGILLNSQMLDFSWPNRTANHPAPSLENSVQPGKRPLSFLLPTVVRPAEGLCGTYLALGANGAARGLSGLTQVLLNVLTLNRNLSDSLARGRLHPDLQTNLLQVDSEFTEEEIEFLEARGHHVEKVDVLSWVHGSRRTNNFIIGVKDPRSPDAAGATIL</sequence>
<dbReference type="GO" id="GO:1902883">
    <property type="term" value="P:negative regulation of response to oxidative stress"/>
    <property type="evidence" value="ECO:0007669"/>
    <property type="project" value="Ensembl"/>
</dbReference>
<dbReference type="Pfam" id="PF01019">
    <property type="entry name" value="G_glu_transpept"/>
    <property type="match status" value="1"/>
</dbReference>
<dbReference type="FunFam" id="3.60.20.40:FF:000002">
    <property type="entry name" value="gamma-glutamyltransferase 7"/>
    <property type="match status" value="1"/>
</dbReference>
<keyword evidence="6" id="KW-1185">Reference proteome</keyword>
<feature type="binding site" evidence="2">
    <location>
        <position position="570"/>
    </location>
    <ligand>
        <name>L-glutamate</name>
        <dbReference type="ChEBI" id="CHEBI:29985"/>
    </ligand>
</feature>
<dbReference type="GO" id="GO:0036374">
    <property type="term" value="F:glutathione hydrolase activity"/>
    <property type="evidence" value="ECO:0007669"/>
    <property type="project" value="UniProtKB-UniRule"/>
</dbReference>
<dbReference type="GO" id="GO:0005886">
    <property type="term" value="C:plasma membrane"/>
    <property type="evidence" value="ECO:0007669"/>
    <property type="project" value="TreeGrafter"/>
</dbReference>
<keyword evidence="3" id="KW-0808">Transferase</keyword>
<dbReference type="UniPathway" id="UPA00204"/>
<gene>
    <name evidence="5" type="primary">GGT7</name>
</gene>
<comment type="subcellular location">
    <subcellularLocation>
        <location evidence="3">Membrane</location>
        <topology evidence="3">Single-pass type II membrane protein</topology>
    </subcellularLocation>
</comment>
<keyword evidence="3" id="KW-0012">Acyltransferase</keyword>
<keyword evidence="3" id="KW-1133">Transmembrane helix</keyword>
<dbReference type="Ensembl" id="ENSCHIT00000034987.1">
    <property type="protein sequence ID" value="ENSCHIP00000027120.1"/>
    <property type="gene ID" value="ENSCHIG00000023150.1"/>
</dbReference>
<comment type="catalytic activity">
    <reaction evidence="3">
        <text>an N-terminal (5-L-glutamyl)-[peptide] + an alpha-amino acid = 5-L-glutamyl amino acid + an N-terminal L-alpha-aminoacyl-[peptide]</text>
        <dbReference type="Rhea" id="RHEA:23904"/>
        <dbReference type="Rhea" id="RHEA-COMP:9780"/>
        <dbReference type="Rhea" id="RHEA-COMP:9795"/>
        <dbReference type="ChEBI" id="CHEBI:77644"/>
        <dbReference type="ChEBI" id="CHEBI:78597"/>
        <dbReference type="ChEBI" id="CHEBI:78599"/>
        <dbReference type="ChEBI" id="CHEBI:78608"/>
        <dbReference type="EC" id="2.3.2.2"/>
    </reaction>
</comment>
<feature type="binding site" evidence="2">
    <location>
        <position position="518"/>
    </location>
    <ligand>
        <name>L-glutamate</name>
        <dbReference type="ChEBI" id="CHEBI:29985"/>
    </ligand>
</feature>
<dbReference type="Gene3D" id="3.60.20.40">
    <property type="match status" value="1"/>
</dbReference>
<dbReference type="Bgee" id="ENSCHIG00000023150">
    <property type="expression patterns" value="Expressed in cerebellum and 16 other cell types or tissues"/>
</dbReference>
<feature type="compositionally biased region" description="Low complexity" evidence="4">
    <location>
        <begin position="72"/>
        <end position="83"/>
    </location>
</feature>
<evidence type="ECO:0000256" key="4">
    <source>
        <dbReference type="SAM" id="MobiDB-lite"/>
    </source>
</evidence>
<dbReference type="InterPro" id="IPR029055">
    <property type="entry name" value="Ntn_hydrolases_N"/>
</dbReference>
<keyword evidence="3" id="KW-0378">Hydrolase</keyword>
<feature type="region of interest" description="Disordered" evidence="4">
    <location>
        <begin position="26"/>
        <end position="90"/>
    </location>
</feature>
<dbReference type="InterPro" id="IPR043137">
    <property type="entry name" value="GGT_ssub_C"/>
</dbReference>
<dbReference type="GeneTree" id="ENSGT00940000156917"/>
<evidence type="ECO:0000256" key="2">
    <source>
        <dbReference type="PIRSR" id="PIRSR600101-2"/>
    </source>
</evidence>
<comment type="function">
    <text evidence="3">Cleaves the gamma-glutamyl peptide bond of glutathione and glutathione conjugates.</text>
</comment>